<dbReference type="AlphaFoldDB" id="E8NES4"/>
<dbReference type="Gene3D" id="3.40.50.2000">
    <property type="entry name" value="Glycogen Phosphorylase B"/>
    <property type="match status" value="2"/>
</dbReference>
<evidence type="ECO:0000259" key="5">
    <source>
        <dbReference type="Pfam" id="PF13439"/>
    </source>
</evidence>
<dbReference type="Pfam" id="PF00534">
    <property type="entry name" value="Glycos_transf_1"/>
    <property type="match status" value="1"/>
</dbReference>
<dbReference type="Pfam" id="PF13439">
    <property type="entry name" value="Glyco_transf_4"/>
    <property type="match status" value="1"/>
</dbReference>
<evidence type="ECO:0000256" key="3">
    <source>
        <dbReference type="ARBA" id="ARBA00022679"/>
    </source>
</evidence>
<evidence type="ECO:0000256" key="1">
    <source>
        <dbReference type="ARBA" id="ARBA00021292"/>
    </source>
</evidence>
<dbReference type="SUPFAM" id="SSF53756">
    <property type="entry name" value="UDP-Glycosyltransferase/glycogen phosphorylase"/>
    <property type="match status" value="1"/>
</dbReference>
<protein>
    <recommendedName>
        <fullName evidence="1">D-inositol 3-phosphate glycosyltransferase</fullName>
    </recommendedName>
</protein>
<dbReference type="HOGENOM" id="CLU_009583_2_5_11"/>
<dbReference type="RefSeq" id="WP_013585284.1">
    <property type="nucleotide sequence ID" value="NC_015125.1"/>
</dbReference>
<dbReference type="GO" id="GO:1901137">
    <property type="term" value="P:carbohydrate derivative biosynthetic process"/>
    <property type="evidence" value="ECO:0007669"/>
    <property type="project" value="UniProtKB-ARBA"/>
</dbReference>
<dbReference type="OrthoDB" id="5240531at2"/>
<sequence length="404" mass="43658">MNAIAPHVVMVTNAVAPDKLGGLERYVRELSRGLVAVGGSVTVVTKRTAAEQPDHERGEDGVRVRRYSPPAKSDPLFAARYPFDISRGVRAQVSLAVRDGAGRRVVLHGHFPVPMLGPALRRTSFVYTCHAPVYRELLSERRGSYALPRPLHNAAVQGLRAAERHVLRRAHALVTLSEFVRAEVATLDRAAGERVALIPGGLDTTWFSPAATPAAVSHAPADTEITLFTARRLVERTGVDRLVEAMPAILARIPGARLEIAGSGPLGAAIADRVRELGLSERVRLLGRISEEDLRDAYRRADLAITPTVALEGFGLATAEALACGTVVVVTPIGANPEVVRDLSPHFIARSASPRDIAEAVVDALNLPDIDGLRSRARSHVHPRWAWPSVVDAHLELYDRQPSL</sequence>
<evidence type="ECO:0000313" key="6">
    <source>
        <dbReference type="EMBL" id="BAJ75159.1"/>
    </source>
</evidence>
<evidence type="ECO:0000313" key="7">
    <source>
        <dbReference type="Proteomes" id="UP000008975"/>
    </source>
</evidence>
<gene>
    <name evidence="6" type="ordered locus">MTES_2195</name>
</gene>
<reference evidence="6 7" key="1">
    <citation type="journal article" date="2011" name="J. Bacteriol.">
        <title>Genome sequence of Microbacterium testaceum StLB037, an N-acylhomoserine lactone-degrading bacterium isolated from potato leaves.</title>
        <authorList>
            <person name="Morohoshi T."/>
            <person name="Wang W.-Z."/>
            <person name="Someya N."/>
            <person name="Ikeda T."/>
        </authorList>
    </citation>
    <scope>NUCLEOTIDE SEQUENCE [LARGE SCALE GENOMIC DNA]</scope>
    <source>
        <strain evidence="6 7">StLB037</strain>
    </source>
</reference>
<dbReference type="EMBL" id="AP012052">
    <property type="protein sequence ID" value="BAJ75159.1"/>
    <property type="molecule type" value="Genomic_DNA"/>
</dbReference>
<evidence type="ECO:0000259" key="4">
    <source>
        <dbReference type="Pfam" id="PF00534"/>
    </source>
</evidence>
<dbReference type="GO" id="GO:0016758">
    <property type="term" value="F:hexosyltransferase activity"/>
    <property type="evidence" value="ECO:0007669"/>
    <property type="project" value="TreeGrafter"/>
</dbReference>
<name>E8NES4_MICTS</name>
<dbReference type="CDD" id="cd03801">
    <property type="entry name" value="GT4_PimA-like"/>
    <property type="match status" value="1"/>
</dbReference>
<dbReference type="STRING" id="979556.MTES_2195"/>
<dbReference type="InterPro" id="IPR001296">
    <property type="entry name" value="Glyco_trans_1"/>
</dbReference>
<feature type="domain" description="Glycosyltransferase subfamily 4-like N-terminal" evidence="5">
    <location>
        <begin position="21"/>
        <end position="205"/>
    </location>
</feature>
<dbReference type="InterPro" id="IPR050194">
    <property type="entry name" value="Glycosyltransferase_grp1"/>
</dbReference>
<dbReference type="InterPro" id="IPR028098">
    <property type="entry name" value="Glyco_trans_4-like_N"/>
</dbReference>
<keyword evidence="2" id="KW-0328">Glycosyltransferase</keyword>
<evidence type="ECO:0000256" key="2">
    <source>
        <dbReference type="ARBA" id="ARBA00022676"/>
    </source>
</evidence>
<keyword evidence="3" id="KW-0808">Transferase</keyword>
<reference key="2">
    <citation type="submission" date="2011-02" db="EMBL/GenBank/DDBJ databases">
        <title>Genome sequence of Microbacterium testaceum StLB037.</title>
        <authorList>
            <person name="Morohoshi T."/>
            <person name="Wang W.Z."/>
            <person name="Someya N."/>
            <person name="Ikeda T."/>
        </authorList>
    </citation>
    <scope>NUCLEOTIDE SEQUENCE</scope>
    <source>
        <strain>StLB037</strain>
    </source>
</reference>
<dbReference type="Proteomes" id="UP000008975">
    <property type="component" value="Chromosome"/>
</dbReference>
<dbReference type="eggNOG" id="COG0438">
    <property type="taxonomic scope" value="Bacteria"/>
</dbReference>
<dbReference type="KEGG" id="mts:MTES_2195"/>
<dbReference type="PANTHER" id="PTHR45947">
    <property type="entry name" value="SULFOQUINOVOSYL TRANSFERASE SQD2"/>
    <property type="match status" value="1"/>
</dbReference>
<dbReference type="PANTHER" id="PTHR45947:SF3">
    <property type="entry name" value="SULFOQUINOVOSYL TRANSFERASE SQD2"/>
    <property type="match status" value="1"/>
</dbReference>
<accession>E8NES4</accession>
<proteinExistence type="predicted"/>
<organism evidence="6 7">
    <name type="scientific">Microbacterium testaceum (strain StLB037)</name>
    <dbReference type="NCBI Taxonomy" id="979556"/>
    <lineage>
        <taxon>Bacteria</taxon>
        <taxon>Bacillati</taxon>
        <taxon>Actinomycetota</taxon>
        <taxon>Actinomycetes</taxon>
        <taxon>Micrococcales</taxon>
        <taxon>Microbacteriaceae</taxon>
        <taxon>Microbacterium</taxon>
    </lineage>
</organism>
<feature type="domain" description="Glycosyl transferase family 1" evidence="4">
    <location>
        <begin position="218"/>
        <end position="368"/>
    </location>
</feature>